<dbReference type="GO" id="GO:0016787">
    <property type="term" value="F:hydrolase activity"/>
    <property type="evidence" value="ECO:0007669"/>
    <property type="project" value="UniProtKB-KW"/>
</dbReference>
<protein>
    <recommendedName>
        <fullName evidence="2">alpha-L-rhamnosidase</fullName>
        <ecNumber evidence="2">3.2.1.40</ecNumber>
    </recommendedName>
</protein>
<reference evidence="9 10" key="1">
    <citation type="journal article" date="2023" name="Environ Microbiome">
        <title>A coral-associated actinobacterium mitigates coral bleaching under heat stress.</title>
        <authorList>
            <person name="Li J."/>
            <person name="Zou Y."/>
            <person name="Li Q."/>
            <person name="Zhang J."/>
            <person name="Bourne D.G."/>
            <person name="Lyu Y."/>
            <person name="Liu C."/>
            <person name="Zhang S."/>
        </authorList>
    </citation>
    <scope>NUCLEOTIDE SEQUENCE [LARGE SCALE GENOMIC DNA]</scope>
    <source>
        <strain evidence="9 10">SCSIO 13291</strain>
    </source>
</reference>
<dbReference type="EC" id="3.2.1.40" evidence="2"/>
<dbReference type="Gene3D" id="2.60.420.10">
    <property type="entry name" value="Maltose phosphorylase, domain 3"/>
    <property type="match status" value="1"/>
</dbReference>
<evidence type="ECO:0000313" key="10">
    <source>
        <dbReference type="Proteomes" id="UP001434337"/>
    </source>
</evidence>
<dbReference type="Proteomes" id="UP001434337">
    <property type="component" value="Chromosome"/>
</dbReference>
<evidence type="ECO:0000256" key="1">
    <source>
        <dbReference type="ARBA" id="ARBA00001445"/>
    </source>
</evidence>
<dbReference type="Gene3D" id="2.60.40.10">
    <property type="entry name" value="Immunoglobulins"/>
    <property type="match status" value="1"/>
</dbReference>
<evidence type="ECO:0000256" key="2">
    <source>
        <dbReference type="ARBA" id="ARBA00012652"/>
    </source>
</evidence>
<dbReference type="SUPFAM" id="SSF48208">
    <property type="entry name" value="Six-hairpin glycosidases"/>
    <property type="match status" value="1"/>
</dbReference>
<name>A0ABZ3C5Q7_9ACTN</name>
<feature type="region of interest" description="Disordered" evidence="4">
    <location>
        <begin position="1"/>
        <end position="40"/>
    </location>
</feature>
<evidence type="ECO:0000313" key="9">
    <source>
        <dbReference type="EMBL" id="WZW97890.1"/>
    </source>
</evidence>
<feature type="domain" description="Alpha-L-rhamnosidase six-hairpin glycosidase" evidence="7">
    <location>
        <begin position="489"/>
        <end position="837"/>
    </location>
</feature>
<dbReference type="Gene3D" id="1.50.10.10">
    <property type="match status" value="1"/>
</dbReference>
<feature type="domain" description="Alpha-L-rhamnosidase C-terminal" evidence="8">
    <location>
        <begin position="839"/>
        <end position="913"/>
    </location>
</feature>
<dbReference type="InterPro" id="IPR016007">
    <property type="entry name" value="Alpha_rhamnosid"/>
</dbReference>
<dbReference type="InterPro" id="IPR013737">
    <property type="entry name" value="Bac_rhamnosid_N"/>
</dbReference>
<organism evidence="9 10">
    <name type="scientific">Propioniciclava soli</name>
    <dbReference type="NCBI Taxonomy" id="2775081"/>
    <lineage>
        <taxon>Bacteria</taxon>
        <taxon>Bacillati</taxon>
        <taxon>Actinomycetota</taxon>
        <taxon>Actinomycetes</taxon>
        <taxon>Propionibacteriales</taxon>
        <taxon>Propionibacteriaceae</taxon>
        <taxon>Propioniciclava</taxon>
    </lineage>
</organism>
<dbReference type="PIRSF" id="PIRSF010631">
    <property type="entry name" value="A-rhamnsds"/>
    <property type="match status" value="1"/>
</dbReference>
<evidence type="ECO:0000259" key="7">
    <source>
        <dbReference type="Pfam" id="PF17389"/>
    </source>
</evidence>
<dbReference type="Gene3D" id="2.60.120.260">
    <property type="entry name" value="Galactose-binding domain-like"/>
    <property type="match status" value="2"/>
</dbReference>
<dbReference type="Pfam" id="PF05592">
    <property type="entry name" value="Bac_rhamnosid"/>
    <property type="match status" value="1"/>
</dbReference>
<feature type="domain" description="Bacterial alpha-L-rhamnosidase N-terminal" evidence="6">
    <location>
        <begin position="187"/>
        <end position="358"/>
    </location>
</feature>
<evidence type="ECO:0000256" key="3">
    <source>
        <dbReference type="ARBA" id="ARBA00022801"/>
    </source>
</evidence>
<dbReference type="Pfam" id="PF17390">
    <property type="entry name" value="Bac_rhamnosid_C"/>
    <property type="match status" value="1"/>
</dbReference>
<gene>
    <name evidence="9" type="ORF">PCC79_13450</name>
</gene>
<evidence type="ECO:0000259" key="8">
    <source>
        <dbReference type="Pfam" id="PF17390"/>
    </source>
</evidence>
<keyword evidence="10" id="KW-1185">Reference proteome</keyword>
<dbReference type="InterPro" id="IPR012341">
    <property type="entry name" value="6hp_glycosidase-like_sf"/>
</dbReference>
<evidence type="ECO:0000256" key="4">
    <source>
        <dbReference type="SAM" id="MobiDB-lite"/>
    </source>
</evidence>
<dbReference type="Pfam" id="PF08531">
    <property type="entry name" value="Bac_rhamnosid_N"/>
    <property type="match status" value="1"/>
</dbReference>
<evidence type="ECO:0000259" key="6">
    <source>
        <dbReference type="Pfam" id="PF08531"/>
    </source>
</evidence>
<accession>A0ABZ3C5Q7</accession>
<keyword evidence="3 9" id="KW-0378">Hydrolase</keyword>
<dbReference type="InterPro" id="IPR035396">
    <property type="entry name" value="Bac_rhamnosid6H"/>
</dbReference>
<dbReference type="InterPro" id="IPR013783">
    <property type="entry name" value="Ig-like_fold"/>
</dbReference>
<dbReference type="InterPro" id="IPR008902">
    <property type="entry name" value="Rhamnosid_concanavalin"/>
</dbReference>
<dbReference type="PANTHER" id="PTHR33307">
    <property type="entry name" value="ALPHA-RHAMNOSIDASE (EUROFUNG)"/>
    <property type="match status" value="1"/>
</dbReference>
<comment type="catalytic activity">
    <reaction evidence="1">
        <text>Hydrolysis of terminal non-reducing alpha-L-rhamnose residues in alpha-L-rhamnosides.</text>
        <dbReference type="EC" id="3.2.1.40"/>
    </reaction>
</comment>
<proteinExistence type="predicted"/>
<dbReference type="InterPro" id="IPR035398">
    <property type="entry name" value="Bac_rhamnosid_C"/>
</dbReference>
<dbReference type="Pfam" id="PF17389">
    <property type="entry name" value="Bac_rhamnosid6H"/>
    <property type="match status" value="1"/>
</dbReference>
<feature type="domain" description="Alpha-L-rhamnosidase concanavalin-like" evidence="5">
    <location>
        <begin position="386"/>
        <end position="484"/>
    </location>
</feature>
<evidence type="ECO:0000259" key="5">
    <source>
        <dbReference type="Pfam" id="PF05592"/>
    </source>
</evidence>
<dbReference type="InterPro" id="IPR008928">
    <property type="entry name" value="6-hairpin_glycosidase_sf"/>
</dbReference>
<sequence length="920" mass="98192">MPKVTVPEGRPGLAPGAHLVEPAPFPTAADLPDPRGPLGTPTRLRFEHLPPGDALGIATATPRLSFDVPSAPAGWQLASVTVEVTCGPIGGEASTTTHTLPNAATLHLPWPDEPLALREAATVRVRVSGTSDEGEVTSPWSDPISVETGILAAEDWQALPVGPSWPENPDADRRPSRVRHAFDLPGDITAARLRVSVHGLIRPWLNGERVDDDELVPGWTVYGERLLHRSYDVTDLLAAGANVLAAELADGWYRGHIGFDGGYRNLYGADQAAILQLEVVHGDGSLTVVATDDAWQVGGGPILFTGLYEGETYDARLADDDPTAWARPGEPCGTWLPVAVHPSDAARLEAPLDAPVQTQGELTPVAIWLSPAPERFLPPGIEADDPDVWLVDFGQNIAGRLRFVLPDGTPAGTTIRIRHAEVLENGRLGVRPLRGAAATDTYTTRGDAGEEWEPAFTIHGFRYAEITGWPGEPEPDALRAVVLHTTMERLGGFASSEPLVDRLHENSRWSMTGNFVALPTDCPQRDERLGWTGDVAAFAPTAAFHYDATGLLASWLVDLWLEQQAHGTVTWYVPVIPGGFWTPPRPAAVWGDAATITPWTLYETTGDRRLLEDQWESARQWVDLVDSLAGEGHVWDSGMQLGDWLDPSAPPENPMQAMTDPYLVATAYFAQSARIVARWAAALGKEAEASRYGELADAIAAAFRDAYLQPDGRLSSDSQTAYALAIVCDVLGEDDRVRAGEHLARKVAESEGRVATGFAGTPVVCAALTATGQDAVASALLLETGCPSWLYAVTMGATTTWERWDSMLPDGSINPGEMTSFNHYALGAVAAWLQRDVAGLAPAAPGYAEILVAPHPVGLTHAEAVHVTPYGPAASSWSVSDGVLTLDVVVPVGATARVVLGGEETVVAHGRHTFTAPSPA</sequence>
<dbReference type="Pfam" id="PF25788">
    <property type="entry name" value="Ig_Rha78A_N"/>
    <property type="match status" value="1"/>
</dbReference>
<dbReference type="RefSeq" id="WP_342372130.1">
    <property type="nucleotide sequence ID" value="NZ_CP115965.1"/>
</dbReference>
<dbReference type="PANTHER" id="PTHR33307:SF6">
    <property type="entry name" value="ALPHA-RHAMNOSIDASE (EUROFUNG)-RELATED"/>
    <property type="match status" value="1"/>
</dbReference>
<dbReference type="EMBL" id="CP115965">
    <property type="protein sequence ID" value="WZW97890.1"/>
    <property type="molecule type" value="Genomic_DNA"/>
</dbReference>